<feature type="region of interest" description="Disordered" evidence="1">
    <location>
        <begin position="1"/>
        <end position="170"/>
    </location>
</feature>
<dbReference type="OrthoDB" id="4536199at2"/>
<feature type="compositionally biased region" description="Basic and acidic residues" evidence="1">
    <location>
        <begin position="147"/>
        <end position="158"/>
    </location>
</feature>
<dbReference type="Gene3D" id="3.40.630.30">
    <property type="match status" value="1"/>
</dbReference>
<dbReference type="Pfam" id="PF00583">
    <property type="entry name" value="Acetyltransf_1"/>
    <property type="match status" value="1"/>
</dbReference>
<dbReference type="PROSITE" id="PS51186">
    <property type="entry name" value="GNAT"/>
    <property type="match status" value="1"/>
</dbReference>
<reference evidence="3 4" key="1">
    <citation type="submission" date="2019-04" db="EMBL/GenBank/DDBJ databases">
        <title>Herbidospora sp. NEAU-GS14.nov., a novel actinomycete isolated from soil.</title>
        <authorList>
            <person name="Han L."/>
        </authorList>
    </citation>
    <scope>NUCLEOTIDE SEQUENCE [LARGE SCALE GENOMIC DNA]</scope>
    <source>
        <strain evidence="3 4">NEAU-GS14</strain>
    </source>
</reference>
<gene>
    <name evidence="3" type="ORF">FDA94_06735</name>
</gene>
<evidence type="ECO:0000313" key="3">
    <source>
        <dbReference type="EMBL" id="TKK90113.1"/>
    </source>
</evidence>
<evidence type="ECO:0000256" key="1">
    <source>
        <dbReference type="SAM" id="MobiDB-lite"/>
    </source>
</evidence>
<feature type="domain" description="N-acetyltransferase" evidence="2">
    <location>
        <begin position="227"/>
        <end position="391"/>
    </location>
</feature>
<protein>
    <submittedName>
        <fullName evidence="3">GNAT family N-acetyltransferase</fullName>
    </submittedName>
</protein>
<name>A0A4V5UZU9_9ACTN</name>
<dbReference type="InterPro" id="IPR000182">
    <property type="entry name" value="GNAT_dom"/>
</dbReference>
<organism evidence="3 4">
    <name type="scientific">Herbidospora galbida</name>
    <dbReference type="NCBI Taxonomy" id="2575442"/>
    <lineage>
        <taxon>Bacteria</taxon>
        <taxon>Bacillati</taxon>
        <taxon>Actinomycetota</taxon>
        <taxon>Actinomycetes</taxon>
        <taxon>Streptosporangiales</taxon>
        <taxon>Streptosporangiaceae</taxon>
        <taxon>Herbidospora</taxon>
    </lineage>
</organism>
<feature type="compositionally biased region" description="Low complexity" evidence="1">
    <location>
        <begin position="58"/>
        <end position="71"/>
    </location>
</feature>
<sequence length="391" mass="42172">MVGRRPPRRRRGGRRHAGVRRRAGGHPGPVREEAPHPGALAGRAGPRRRPPLGGTGPRPGRTGAREGAAGRPRGGLRRPRRAGPGLRPPAQRGHRRRRLGRGLAGHPPAAQPLPRLHPGRASRRRGRPGGGRRGLPARCGQTGRPDQNARGDVGDTRRRGGGRARARGEGADGRAICRIFPLCGATGDYGRGSGAGRTRGTALLPRPGRRLTRRHVVNVIFTHLTGPDAAVVVDDDYTAVYTLIRAEPPYNSGPLYHPDRYRERTGNQLDRPGFTLVAVEDGPTLAGFAFGFTMPAGRWWGGDTTPGPPEVVAADKFAVIELNLRIEYRGRGIGKRLLGELLDGRTEPYATLLSLPEAAAHDIYEHWGWKVAGTCRPAPDTMLADVMVLTR</sequence>
<keyword evidence="4" id="KW-1185">Reference proteome</keyword>
<dbReference type="InterPro" id="IPR016181">
    <property type="entry name" value="Acyl_CoA_acyltransferase"/>
</dbReference>
<keyword evidence="3" id="KW-0808">Transferase</keyword>
<accession>A0A4V5UZU9</accession>
<dbReference type="Proteomes" id="UP000308705">
    <property type="component" value="Unassembled WGS sequence"/>
</dbReference>
<proteinExistence type="predicted"/>
<evidence type="ECO:0000313" key="4">
    <source>
        <dbReference type="Proteomes" id="UP000308705"/>
    </source>
</evidence>
<feature type="compositionally biased region" description="Low complexity" evidence="1">
    <location>
        <begin position="82"/>
        <end position="91"/>
    </location>
</feature>
<dbReference type="GO" id="GO:0016747">
    <property type="term" value="F:acyltransferase activity, transferring groups other than amino-acyl groups"/>
    <property type="evidence" value="ECO:0007669"/>
    <property type="project" value="InterPro"/>
</dbReference>
<dbReference type="SUPFAM" id="SSF55729">
    <property type="entry name" value="Acyl-CoA N-acyltransferases (Nat)"/>
    <property type="match status" value="1"/>
</dbReference>
<dbReference type="EMBL" id="SZQA01000004">
    <property type="protein sequence ID" value="TKK90113.1"/>
    <property type="molecule type" value="Genomic_DNA"/>
</dbReference>
<feature type="compositionally biased region" description="Basic residues" evidence="1">
    <location>
        <begin position="1"/>
        <end position="24"/>
    </location>
</feature>
<dbReference type="AlphaFoldDB" id="A0A4V5UZU9"/>
<comment type="caution">
    <text evidence="3">The sequence shown here is derived from an EMBL/GenBank/DDBJ whole genome shotgun (WGS) entry which is preliminary data.</text>
</comment>
<evidence type="ECO:0000259" key="2">
    <source>
        <dbReference type="PROSITE" id="PS51186"/>
    </source>
</evidence>
<feature type="compositionally biased region" description="Basic residues" evidence="1">
    <location>
        <begin position="117"/>
        <end position="127"/>
    </location>
</feature>